<dbReference type="EMBL" id="VAUP01000022">
    <property type="protein sequence ID" value="TLX42901.1"/>
    <property type="molecule type" value="Genomic_DNA"/>
</dbReference>
<dbReference type="PROSITE" id="PS51462">
    <property type="entry name" value="NUDIX"/>
    <property type="match status" value="1"/>
</dbReference>
<keyword evidence="2 3" id="KW-0378">Hydrolase</keyword>
<organism evidence="5 6">
    <name type="scientific">Xanthobacter autotrophicus</name>
    <dbReference type="NCBI Taxonomy" id="280"/>
    <lineage>
        <taxon>Bacteria</taxon>
        <taxon>Pseudomonadati</taxon>
        <taxon>Pseudomonadota</taxon>
        <taxon>Alphaproteobacteria</taxon>
        <taxon>Hyphomicrobiales</taxon>
        <taxon>Xanthobacteraceae</taxon>
        <taxon>Xanthobacter</taxon>
    </lineage>
</organism>
<dbReference type="InterPro" id="IPR000086">
    <property type="entry name" value="NUDIX_hydrolase_dom"/>
</dbReference>
<dbReference type="Pfam" id="PF00293">
    <property type="entry name" value="NUDIX"/>
    <property type="match status" value="1"/>
</dbReference>
<evidence type="ECO:0000313" key="5">
    <source>
        <dbReference type="EMBL" id="TLX42901.1"/>
    </source>
</evidence>
<dbReference type="SUPFAM" id="SSF55811">
    <property type="entry name" value="Nudix"/>
    <property type="match status" value="1"/>
</dbReference>
<dbReference type="AlphaFoldDB" id="A0A6C1KGH5"/>
<reference evidence="5 6" key="1">
    <citation type="submission" date="2019-05" db="EMBL/GenBank/DDBJ databases">
        <authorList>
            <person name="Zhou X."/>
        </authorList>
    </citation>
    <scope>NUCLEOTIDE SEQUENCE [LARGE SCALE GENOMIC DNA]</scope>
    <source>
        <strain evidence="5 6">DSM 432</strain>
    </source>
</reference>
<dbReference type="PANTHER" id="PTHR43736:SF1">
    <property type="entry name" value="DIHYDRONEOPTERIN TRIPHOSPHATE DIPHOSPHATASE"/>
    <property type="match status" value="1"/>
</dbReference>
<dbReference type="PANTHER" id="PTHR43736">
    <property type="entry name" value="ADP-RIBOSE PYROPHOSPHATASE"/>
    <property type="match status" value="1"/>
</dbReference>
<dbReference type="CDD" id="cd04673">
    <property type="entry name" value="NUDIX_ADPRase"/>
    <property type="match status" value="1"/>
</dbReference>
<dbReference type="GeneID" id="95773697"/>
<dbReference type="Gene3D" id="3.90.79.10">
    <property type="entry name" value="Nucleoside Triphosphate Pyrophosphohydrolase"/>
    <property type="match status" value="1"/>
</dbReference>
<dbReference type="InterPro" id="IPR020084">
    <property type="entry name" value="NUDIX_hydrolase_CS"/>
</dbReference>
<evidence type="ECO:0000256" key="1">
    <source>
        <dbReference type="ARBA" id="ARBA00001946"/>
    </source>
</evidence>
<protein>
    <submittedName>
        <fullName evidence="5">NUDIX domain-containing protein</fullName>
    </submittedName>
</protein>
<comment type="similarity">
    <text evidence="3">Belongs to the Nudix hydrolase family.</text>
</comment>
<dbReference type="PROSITE" id="PS00893">
    <property type="entry name" value="NUDIX_BOX"/>
    <property type="match status" value="1"/>
</dbReference>
<evidence type="ECO:0000259" key="4">
    <source>
        <dbReference type="PROSITE" id="PS51462"/>
    </source>
</evidence>
<evidence type="ECO:0000313" key="6">
    <source>
        <dbReference type="Proteomes" id="UP000305131"/>
    </source>
</evidence>
<dbReference type="InterPro" id="IPR015797">
    <property type="entry name" value="NUDIX_hydrolase-like_dom_sf"/>
</dbReference>
<evidence type="ECO:0000256" key="3">
    <source>
        <dbReference type="RuleBase" id="RU003476"/>
    </source>
</evidence>
<proteinExistence type="inferred from homology"/>
<dbReference type="Proteomes" id="UP000305131">
    <property type="component" value="Unassembled WGS sequence"/>
</dbReference>
<dbReference type="PRINTS" id="PR00502">
    <property type="entry name" value="NUDIXFAMILY"/>
</dbReference>
<dbReference type="GO" id="GO:0016787">
    <property type="term" value="F:hydrolase activity"/>
    <property type="evidence" value="ECO:0007669"/>
    <property type="project" value="UniProtKB-KW"/>
</dbReference>
<comment type="cofactor">
    <cofactor evidence="1">
        <name>Mg(2+)</name>
        <dbReference type="ChEBI" id="CHEBI:18420"/>
    </cofactor>
</comment>
<feature type="domain" description="Nudix hydrolase" evidence="4">
    <location>
        <begin position="19"/>
        <end position="149"/>
    </location>
</feature>
<name>A0A6C1KGH5_XANAU</name>
<dbReference type="OrthoDB" id="9761969at2"/>
<sequence>MTETLSPPTPAAAPRPPVRPTLAASAAVFRGPLVLLARRAANPGAGLWSLPGGRVEPGETLAEAAVREVMEEVGVSADIVGLAAARDIIIRDKEGELAAHFVVIAHAARWRAGEPQPGAEAAEVGWFRPNEVAALPTTEGLAEVVAQAALLVIEP</sequence>
<accession>A0A6C1KGH5</accession>
<evidence type="ECO:0000256" key="2">
    <source>
        <dbReference type="ARBA" id="ARBA00022801"/>
    </source>
</evidence>
<dbReference type="RefSeq" id="WP_138399261.1">
    <property type="nucleotide sequence ID" value="NZ_JBAFVI010000002.1"/>
</dbReference>
<dbReference type="InterPro" id="IPR020476">
    <property type="entry name" value="Nudix_hydrolase"/>
</dbReference>
<gene>
    <name evidence="5" type="ORF">FBQ73_09560</name>
</gene>
<comment type="caution">
    <text evidence="5">The sequence shown here is derived from an EMBL/GenBank/DDBJ whole genome shotgun (WGS) entry which is preliminary data.</text>
</comment>